<evidence type="ECO:0000259" key="1">
    <source>
        <dbReference type="Pfam" id="PF01464"/>
    </source>
</evidence>
<sequence length="262" mass="28529">MRLYTLAIRSNPTHELINHNNQTNIKIVLRNNHGKFSFFASEGATLLISNAKAALPGCFLSLCVVAFSFLCGSVNAAGAGSALASTENQGNPRNPVGKVFDADSKALLRDTAWWGVAEQRGLNPYILYAVALVESAKVSKRMARPWPWALNRQGRPFIPSSLSEAKVILGGSLAKGVRSVDVGLMQVKVRWQGHRVGQPEDLLDPETNLRVGADVLAEAVASAPGNLVLGIGRYHAGFRDADRAYRYGRRELAVARQIRWLI</sequence>
<reference evidence="2 3" key="1">
    <citation type="journal article" date="2018" name="Aquat. Microb. Ecol.">
        <title>Gammaproteobacterial methanotrophs dominate.</title>
        <authorList>
            <person name="Rissanen A.J."/>
            <person name="Saarenheimo J."/>
            <person name="Tiirola M."/>
            <person name="Peura S."/>
            <person name="Aalto S.L."/>
            <person name="Karvinen A."/>
            <person name="Nykanen H."/>
        </authorList>
    </citation>
    <scope>NUCLEOTIDE SEQUENCE [LARGE SCALE GENOMIC DNA]</scope>
    <source>
        <strain evidence="2">AMbin10</strain>
    </source>
</reference>
<comment type="caution">
    <text evidence="2">The sequence shown here is derived from an EMBL/GenBank/DDBJ whole genome shotgun (WGS) entry which is preliminary data.</text>
</comment>
<name>A0A2W4R0A7_9GAMM</name>
<dbReference type="InterPro" id="IPR008258">
    <property type="entry name" value="Transglycosylase_SLT_dom_1"/>
</dbReference>
<protein>
    <submittedName>
        <fullName evidence="2">Transglycosylase</fullName>
    </submittedName>
</protein>
<dbReference type="Pfam" id="PF01464">
    <property type="entry name" value="SLT"/>
    <property type="match status" value="1"/>
</dbReference>
<gene>
    <name evidence="2" type="ORF">DM484_18105</name>
</gene>
<dbReference type="SUPFAM" id="SSF53955">
    <property type="entry name" value="Lysozyme-like"/>
    <property type="match status" value="1"/>
</dbReference>
<dbReference type="AlphaFoldDB" id="A0A2W4R0A7"/>
<proteinExistence type="predicted"/>
<dbReference type="Proteomes" id="UP000249396">
    <property type="component" value="Unassembled WGS sequence"/>
</dbReference>
<dbReference type="InterPro" id="IPR023346">
    <property type="entry name" value="Lysozyme-like_dom_sf"/>
</dbReference>
<dbReference type="EMBL" id="QJPH01000379">
    <property type="protein sequence ID" value="PZN75699.1"/>
    <property type="molecule type" value="Genomic_DNA"/>
</dbReference>
<feature type="domain" description="Transglycosylase SLT" evidence="1">
    <location>
        <begin position="117"/>
        <end position="247"/>
    </location>
</feature>
<dbReference type="Gene3D" id="1.10.530.10">
    <property type="match status" value="1"/>
</dbReference>
<organism evidence="2 3">
    <name type="scientific">Candidatus Methylumidiphilus alinenensis</name>
    <dbReference type="NCBI Taxonomy" id="2202197"/>
    <lineage>
        <taxon>Bacteria</taxon>
        <taxon>Pseudomonadati</taxon>
        <taxon>Pseudomonadota</taxon>
        <taxon>Gammaproteobacteria</taxon>
        <taxon>Methylococcales</taxon>
        <taxon>Candidatus Methylumidiphilus</taxon>
    </lineage>
</organism>
<evidence type="ECO:0000313" key="3">
    <source>
        <dbReference type="Proteomes" id="UP000249396"/>
    </source>
</evidence>
<evidence type="ECO:0000313" key="2">
    <source>
        <dbReference type="EMBL" id="PZN75699.1"/>
    </source>
</evidence>
<accession>A0A2W4R0A7</accession>